<keyword evidence="7" id="KW-0963">Cytoplasm</keyword>
<sequence length="651" mass="74605">MKTSIYPKSRKGFFFSLLFLSLFSVVNFAYGQVQKDRAPQEFHKLGKAYQAGKFPADKYLIKADSLIHQFLSEGKSFETKELVNLLSLYEDIAWGDPKYSYARKSYYYLFFNNARMFKKKGASMYYAEKVTEEYKREGENNPLIEQLQKCKMYQEQRLYDKVIAVFEKEEKYITSLPELIKKDKVDLSIALNAMYVLSPTLTGYIKQKDSAKVLKTADLTRSIGKAIQSKYPLSSRSRMLYNDLLLIDMEHSLANYQQNYQLAGKILDRMEGLKKTYSDQAANFIDINVVRMRIENFFNLKKPDSLAAYISKYEHSPNFGKSQSADLEEYKAKLQAIKGNYQGAYSYLTESIQHERNLQGTLMAETSDLLYAYTQAEHSDIALQKTELVKQQRTKWLVIISIAATLLILLIYLLMVYRSRKAKAQIVALNQMADMQIIAMEEAKHEAVKEEQQRLGQDLHDGLSSSMAAFTHQLEVLSMDVADDGLRNKFNSLRTEMVKAYETVRSKSHDWFSASDKVHELSFENQIQQLAESSLPGNRYQKQIHIDDTSLTGIGTDTRIVLLRVIQEAITNIIKHAKAKKVEILIYQDEGQLVLNIIDDGVGLSEKRNSTSKSLGLESIRRRVQYLNGEMKISSDGKGTEIVVTIPLVDH</sequence>
<dbReference type="InterPro" id="IPR005467">
    <property type="entry name" value="His_kinase_dom"/>
</dbReference>
<evidence type="ECO:0000313" key="18">
    <source>
        <dbReference type="EMBL" id="MFN0257586.1"/>
    </source>
</evidence>
<reference evidence="18 19" key="1">
    <citation type="submission" date="2024-12" db="EMBL/GenBank/DDBJ databases">
        <authorList>
            <person name="Hu S."/>
        </authorList>
    </citation>
    <scope>NUCLEOTIDE SEQUENCE [LARGE SCALE GENOMIC DNA]</scope>
    <source>
        <strain evidence="18 19">THG-T11</strain>
    </source>
</reference>
<keyword evidence="6" id="KW-0004">4Fe-4S</keyword>
<evidence type="ECO:0000256" key="6">
    <source>
        <dbReference type="ARBA" id="ARBA00022485"/>
    </source>
</evidence>
<keyword evidence="13" id="KW-0411">Iron-sulfur</keyword>
<dbReference type="GO" id="GO:0016301">
    <property type="term" value="F:kinase activity"/>
    <property type="evidence" value="ECO:0007669"/>
    <property type="project" value="UniProtKB-KW"/>
</dbReference>
<dbReference type="InterPro" id="IPR050482">
    <property type="entry name" value="Sensor_HK_TwoCompSys"/>
</dbReference>
<gene>
    <name evidence="18" type="ORF">E6A44_018525</name>
</gene>
<evidence type="ECO:0000259" key="17">
    <source>
        <dbReference type="PROSITE" id="PS50109"/>
    </source>
</evidence>
<keyword evidence="10 18" id="KW-0418">Kinase</keyword>
<dbReference type="PANTHER" id="PTHR24421">
    <property type="entry name" value="NITRATE/NITRITE SENSOR PROTEIN NARX-RELATED"/>
    <property type="match status" value="1"/>
</dbReference>
<dbReference type="InterPro" id="IPR036890">
    <property type="entry name" value="HATPase_C_sf"/>
</dbReference>
<evidence type="ECO:0000256" key="3">
    <source>
        <dbReference type="ARBA" id="ARBA00004496"/>
    </source>
</evidence>
<comment type="function">
    <text evidence="14">Member of the two-component regulatory system NreB/NreC involved in the control of dissimilatory nitrate/nitrite reduction in response to oxygen. NreB functions as a direct oxygen sensor histidine kinase which is autophosphorylated, in the absence of oxygen, probably at the conserved histidine residue, and transfers its phosphate group probably to a conserved aspartate residue of NreC. NreB/NreC activates the expression of the nitrate (narGHJI) and nitrite (nir) reductase operons, as well as the putative nitrate transporter gene narT.</text>
</comment>
<evidence type="ECO:0000256" key="11">
    <source>
        <dbReference type="ARBA" id="ARBA00023004"/>
    </source>
</evidence>
<dbReference type="RefSeq" id="WP_138724654.1">
    <property type="nucleotide sequence ID" value="NZ_SSHJ02000009.1"/>
</dbReference>
<keyword evidence="16" id="KW-0472">Membrane</keyword>
<keyword evidence="16" id="KW-1133">Transmembrane helix</keyword>
<dbReference type="Pfam" id="PF07730">
    <property type="entry name" value="HisKA_3"/>
    <property type="match status" value="1"/>
</dbReference>
<keyword evidence="16" id="KW-0812">Transmembrane</keyword>
<evidence type="ECO:0000256" key="4">
    <source>
        <dbReference type="ARBA" id="ARBA00012438"/>
    </source>
</evidence>
<dbReference type="PRINTS" id="PR00344">
    <property type="entry name" value="BCTRLSENSOR"/>
</dbReference>
<evidence type="ECO:0000256" key="12">
    <source>
        <dbReference type="ARBA" id="ARBA00023012"/>
    </source>
</evidence>
<keyword evidence="9" id="KW-0479">Metal-binding</keyword>
<dbReference type="SMART" id="SM00387">
    <property type="entry name" value="HATPase_c"/>
    <property type="match status" value="1"/>
</dbReference>
<dbReference type="PROSITE" id="PS50109">
    <property type="entry name" value="HIS_KIN"/>
    <property type="match status" value="1"/>
</dbReference>
<evidence type="ECO:0000313" key="19">
    <source>
        <dbReference type="Proteomes" id="UP001517247"/>
    </source>
</evidence>
<evidence type="ECO:0000256" key="14">
    <source>
        <dbReference type="ARBA" id="ARBA00024827"/>
    </source>
</evidence>
<evidence type="ECO:0000256" key="5">
    <source>
        <dbReference type="ARBA" id="ARBA00017322"/>
    </source>
</evidence>
<keyword evidence="12" id="KW-0902">Two-component regulatory system</keyword>
<comment type="catalytic activity">
    <reaction evidence="1">
        <text>ATP + protein L-histidine = ADP + protein N-phospho-L-histidine.</text>
        <dbReference type="EC" id="2.7.13.3"/>
    </reaction>
</comment>
<evidence type="ECO:0000256" key="10">
    <source>
        <dbReference type="ARBA" id="ARBA00022777"/>
    </source>
</evidence>
<evidence type="ECO:0000256" key="8">
    <source>
        <dbReference type="ARBA" id="ARBA00022679"/>
    </source>
</evidence>
<dbReference type="SUPFAM" id="SSF55874">
    <property type="entry name" value="ATPase domain of HSP90 chaperone/DNA topoisomerase II/histidine kinase"/>
    <property type="match status" value="1"/>
</dbReference>
<dbReference type="Pfam" id="PF02518">
    <property type="entry name" value="HATPase_c"/>
    <property type="match status" value="1"/>
</dbReference>
<dbReference type="Gene3D" id="1.20.5.1930">
    <property type="match status" value="1"/>
</dbReference>
<dbReference type="InterPro" id="IPR003594">
    <property type="entry name" value="HATPase_dom"/>
</dbReference>
<proteinExistence type="predicted"/>
<evidence type="ECO:0000256" key="9">
    <source>
        <dbReference type="ARBA" id="ARBA00022723"/>
    </source>
</evidence>
<evidence type="ECO:0000256" key="2">
    <source>
        <dbReference type="ARBA" id="ARBA00001966"/>
    </source>
</evidence>
<dbReference type="EC" id="2.7.13.3" evidence="4"/>
<protein>
    <recommendedName>
        <fullName evidence="5">Oxygen sensor histidine kinase NreB</fullName>
        <ecNumber evidence="4">2.7.13.3</ecNumber>
    </recommendedName>
    <alternativeName>
        <fullName evidence="15">Nitrogen regulation protein B</fullName>
    </alternativeName>
</protein>
<comment type="caution">
    <text evidence="18">The sequence shown here is derived from an EMBL/GenBank/DDBJ whole genome shotgun (WGS) entry which is preliminary data.</text>
</comment>
<evidence type="ECO:0000256" key="16">
    <source>
        <dbReference type="SAM" id="Phobius"/>
    </source>
</evidence>
<dbReference type="Gene3D" id="3.30.565.10">
    <property type="entry name" value="Histidine kinase-like ATPase, C-terminal domain"/>
    <property type="match status" value="1"/>
</dbReference>
<comment type="subcellular location">
    <subcellularLocation>
        <location evidence="3">Cytoplasm</location>
    </subcellularLocation>
</comment>
<evidence type="ECO:0000256" key="1">
    <source>
        <dbReference type="ARBA" id="ARBA00000085"/>
    </source>
</evidence>
<feature type="domain" description="Histidine kinase" evidence="17">
    <location>
        <begin position="562"/>
        <end position="650"/>
    </location>
</feature>
<keyword evidence="19" id="KW-1185">Reference proteome</keyword>
<dbReference type="EMBL" id="SSHJ02000009">
    <property type="protein sequence ID" value="MFN0257586.1"/>
    <property type="molecule type" value="Genomic_DNA"/>
</dbReference>
<comment type="cofactor">
    <cofactor evidence="2">
        <name>[4Fe-4S] cluster</name>
        <dbReference type="ChEBI" id="CHEBI:49883"/>
    </cofactor>
</comment>
<evidence type="ECO:0000256" key="15">
    <source>
        <dbReference type="ARBA" id="ARBA00030800"/>
    </source>
</evidence>
<dbReference type="InterPro" id="IPR011712">
    <property type="entry name" value="Sig_transdc_His_kin_sub3_dim/P"/>
</dbReference>
<organism evidence="18 19">
    <name type="scientific">Pedobacter ureilyticus</name>
    <dbReference type="NCBI Taxonomy" id="1393051"/>
    <lineage>
        <taxon>Bacteria</taxon>
        <taxon>Pseudomonadati</taxon>
        <taxon>Bacteroidota</taxon>
        <taxon>Sphingobacteriia</taxon>
        <taxon>Sphingobacteriales</taxon>
        <taxon>Sphingobacteriaceae</taxon>
        <taxon>Pedobacter</taxon>
    </lineage>
</organism>
<dbReference type="CDD" id="cd16917">
    <property type="entry name" value="HATPase_UhpB-NarQ-NarX-like"/>
    <property type="match status" value="1"/>
</dbReference>
<name>A0ABW9JEP3_9SPHI</name>
<keyword evidence="8" id="KW-0808">Transferase</keyword>
<dbReference type="Proteomes" id="UP001517247">
    <property type="component" value="Unassembled WGS sequence"/>
</dbReference>
<keyword evidence="11" id="KW-0408">Iron</keyword>
<accession>A0ABW9JEP3</accession>
<feature type="transmembrane region" description="Helical" evidence="16">
    <location>
        <begin position="396"/>
        <end position="417"/>
    </location>
</feature>
<evidence type="ECO:0000256" key="7">
    <source>
        <dbReference type="ARBA" id="ARBA00022490"/>
    </source>
</evidence>
<evidence type="ECO:0000256" key="13">
    <source>
        <dbReference type="ARBA" id="ARBA00023014"/>
    </source>
</evidence>
<dbReference type="InterPro" id="IPR004358">
    <property type="entry name" value="Sig_transdc_His_kin-like_C"/>
</dbReference>